<reference evidence="5 6" key="1">
    <citation type="submission" date="2022-03" db="EMBL/GenBank/DDBJ databases">
        <title>Mucilaginibacter sp. isolated from the gut of Protaetia brevitarsis seulensis larvae.</title>
        <authorList>
            <person name="Won M."/>
            <person name="Kim S.-J."/>
            <person name="Kwon S.-W."/>
        </authorList>
    </citation>
    <scope>NUCLEOTIDE SEQUENCE [LARGE SCALE GENOMIC DNA]</scope>
    <source>
        <strain evidence="5 6">CFWR-12</strain>
    </source>
</reference>
<evidence type="ECO:0000313" key="5">
    <source>
        <dbReference type="EMBL" id="UOE43769.1"/>
    </source>
</evidence>
<dbReference type="InterPro" id="IPR036388">
    <property type="entry name" value="WH-like_DNA-bd_sf"/>
</dbReference>
<name>A0ABY4BYF9_9MICO</name>
<evidence type="ECO:0000256" key="2">
    <source>
        <dbReference type="ARBA" id="ARBA00023125"/>
    </source>
</evidence>
<dbReference type="Proteomes" id="UP000832097">
    <property type="component" value="Chromosome"/>
</dbReference>
<keyword evidence="1" id="KW-0805">Transcription regulation</keyword>
<keyword evidence="3" id="KW-0804">Transcription</keyword>
<feature type="domain" description="HTH marR-type" evidence="4">
    <location>
        <begin position="27"/>
        <end position="85"/>
    </location>
</feature>
<dbReference type="InterPro" id="IPR000835">
    <property type="entry name" value="HTH_MarR-typ"/>
</dbReference>
<keyword evidence="6" id="KW-1185">Reference proteome</keyword>
<dbReference type="InterPro" id="IPR036390">
    <property type="entry name" value="WH_DNA-bd_sf"/>
</dbReference>
<dbReference type="SUPFAM" id="SSF46785">
    <property type="entry name" value="Winged helix' DNA-binding domain"/>
    <property type="match status" value="1"/>
</dbReference>
<evidence type="ECO:0000256" key="1">
    <source>
        <dbReference type="ARBA" id="ARBA00023015"/>
    </source>
</evidence>
<keyword evidence="2" id="KW-0238">DNA-binding</keyword>
<evidence type="ECO:0000256" key="3">
    <source>
        <dbReference type="ARBA" id="ARBA00023163"/>
    </source>
</evidence>
<accession>A0ABY4BYF9</accession>
<protein>
    <submittedName>
        <fullName evidence="5">MarR family transcriptional regulator</fullName>
    </submittedName>
</protein>
<dbReference type="InterPro" id="IPR052362">
    <property type="entry name" value="HTH-GbsR_regulator"/>
</dbReference>
<dbReference type="PANTHER" id="PTHR38465:SF2">
    <property type="entry name" value="HTH-TYPE TRANSCRIPTIONAL REGULATOR MMPR5"/>
    <property type="match status" value="1"/>
</dbReference>
<proteinExistence type="predicted"/>
<gene>
    <name evidence="5" type="ORF">MTO99_16600</name>
</gene>
<dbReference type="EMBL" id="CP094528">
    <property type="protein sequence ID" value="UOE43769.1"/>
    <property type="molecule type" value="Genomic_DNA"/>
</dbReference>
<dbReference type="PANTHER" id="PTHR38465">
    <property type="entry name" value="HTH-TYPE TRANSCRIPTIONAL REGULATOR MJ1563-RELATED"/>
    <property type="match status" value="1"/>
</dbReference>
<organism evidence="5 6">
    <name type="scientific">Agromyces larvae</name>
    <dbReference type="NCBI Taxonomy" id="2929802"/>
    <lineage>
        <taxon>Bacteria</taxon>
        <taxon>Bacillati</taxon>
        <taxon>Actinomycetota</taxon>
        <taxon>Actinomycetes</taxon>
        <taxon>Micrococcales</taxon>
        <taxon>Microbacteriaceae</taxon>
        <taxon>Agromyces</taxon>
    </lineage>
</organism>
<dbReference type="Pfam" id="PF12802">
    <property type="entry name" value="MarR_2"/>
    <property type="match status" value="1"/>
</dbReference>
<dbReference type="RefSeq" id="WP_243554969.1">
    <property type="nucleotide sequence ID" value="NZ_CP094528.1"/>
</dbReference>
<dbReference type="Gene3D" id="1.10.287.160">
    <property type="entry name" value="HR1 repeat"/>
    <property type="match status" value="1"/>
</dbReference>
<evidence type="ECO:0000259" key="4">
    <source>
        <dbReference type="Pfam" id="PF12802"/>
    </source>
</evidence>
<evidence type="ECO:0000313" key="6">
    <source>
        <dbReference type="Proteomes" id="UP000832097"/>
    </source>
</evidence>
<dbReference type="Gene3D" id="1.10.10.10">
    <property type="entry name" value="Winged helix-like DNA-binding domain superfamily/Winged helix DNA-binding domain"/>
    <property type="match status" value="1"/>
</dbReference>
<sequence length="158" mass="17336">MPRSQPRDERALKAAVDQSAAVLTAAGFPRMPARVLMALLVEDGGLTASELGERVGVSAAAISGAVRYLEQLGILHRVPVAGSRRDRWEFLDDAWYAALVSKSSIYGVIADLGDRAADAIGDEAHHGARRARDMARFYRFVEQKMPELLAEWETEREA</sequence>